<dbReference type="Gene3D" id="3.40.50.150">
    <property type="entry name" value="Vaccinia Virus protein VP39"/>
    <property type="match status" value="1"/>
</dbReference>
<evidence type="ECO:0000313" key="5">
    <source>
        <dbReference type="Proteomes" id="UP000059074"/>
    </source>
</evidence>
<dbReference type="InterPro" id="IPR029063">
    <property type="entry name" value="SAM-dependent_MTases_sf"/>
</dbReference>
<dbReference type="AlphaFoldDB" id="A0A109BJM7"/>
<keyword evidence="2" id="KW-0808">Transferase</keyword>
<dbReference type="InterPro" id="IPR019257">
    <property type="entry name" value="MeTrfase_dom"/>
</dbReference>
<dbReference type="PANTHER" id="PTHR43397">
    <property type="entry name" value="ERGOTHIONEINE BIOSYNTHESIS PROTEIN 1"/>
    <property type="match status" value="1"/>
</dbReference>
<proteinExistence type="predicted"/>
<dbReference type="SUPFAM" id="SSF53335">
    <property type="entry name" value="S-adenosyl-L-methionine-dependent methyltransferases"/>
    <property type="match status" value="1"/>
</dbReference>
<dbReference type="PATRIC" id="fig|121290.4.peg.3211"/>
<dbReference type="InterPro" id="IPR051128">
    <property type="entry name" value="EgtD_Methyltrsf_superfamily"/>
</dbReference>
<evidence type="ECO:0000259" key="3">
    <source>
        <dbReference type="Pfam" id="PF10017"/>
    </source>
</evidence>
<dbReference type="GO" id="GO:0008168">
    <property type="term" value="F:methyltransferase activity"/>
    <property type="evidence" value="ECO:0007669"/>
    <property type="project" value="UniProtKB-KW"/>
</dbReference>
<dbReference type="STRING" id="121290.APY04_1250"/>
<dbReference type="Pfam" id="PF10017">
    <property type="entry name" value="Methyltransf_33"/>
    <property type="match status" value="1"/>
</dbReference>
<gene>
    <name evidence="4" type="ORF">APY04_1250</name>
</gene>
<organism evidence="4 5">
    <name type="scientific">Hyphomicrobium sulfonivorans</name>
    <dbReference type="NCBI Taxonomy" id="121290"/>
    <lineage>
        <taxon>Bacteria</taxon>
        <taxon>Pseudomonadati</taxon>
        <taxon>Pseudomonadota</taxon>
        <taxon>Alphaproteobacteria</taxon>
        <taxon>Hyphomicrobiales</taxon>
        <taxon>Hyphomicrobiaceae</taxon>
        <taxon>Hyphomicrobium</taxon>
    </lineage>
</organism>
<name>A0A109BJM7_HYPSL</name>
<sequence length="323" mass="35691">MEQSARPHGRADPAAIGSDFSEALIAGLSAPQKSIPSRFLYDAAGSALFEKITTLPEYYPTRTETDILRYQAEEIAAIVPAGAVLVEFGSGSSTKTELLLERMDKLHAYVPIDISSAALRDAKARIAERFPELLVMPIEADFAQPIVMPPEFSARPLFGFFPGSTIGNSRPIDAVALLASMRRTLGPDAHLIIGADLKKNVRRLLAAYDDADGVTAAFNLNLLARANRELGANFKLDQFKHSATYDMRNGRIDMHLVSLREQWVDVGGHRFHFDAGEQIHTEHSHKYEIEGFHTLVSEAGWRPQVVWTDAERLFSVHVLIADV</sequence>
<dbReference type="RefSeq" id="WP_068460700.1">
    <property type="nucleotide sequence ID" value="NZ_LMTR01000040.1"/>
</dbReference>
<dbReference type="Proteomes" id="UP000059074">
    <property type="component" value="Unassembled WGS sequence"/>
</dbReference>
<keyword evidence="1" id="KW-0489">Methyltransferase</keyword>
<dbReference type="NCBIfam" id="TIGR03438">
    <property type="entry name" value="egtD_ergothio"/>
    <property type="match status" value="1"/>
</dbReference>
<dbReference type="PIRSF" id="PIRSF018005">
    <property type="entry name" value="UCP018005"/>
    <property type="match status" value="1"/>
</dbReference>
<dbReference type="InterPro" id="IPR035094">
    <property type="entry name" value="EgtD"/>
</dbReference>
<evidence type="ECO:0000313" key="4">
    <source>
        <dbReference type="EMBL" id="KWT70041.1"/>
    </source>
</evidence>
<dbReference type="OrthoDB" id="5289726at2"/>
<feature type="domain" description="Histidine-specific methyltransferase SAM-dependent" evidence="3">
    <location>
        <begin position="21"/>
        <end position="319"/>
    </location>
</feature>
<comment type="caution">
    <text evidence="4">The sequence shown here is derived from an EMBL/GenBank/DDBJ whole genome shotgun (WGS) entry which is preliminary data.</text>
</comment>
<protein>
    <recommendedName>
        <fullName evidence="3">Histidine-specific methyltransferase SAM-dependent domain-containing protein</fullName>
    </recommendedName>
</protein>
<dbReference type="GO" id="GO:0032259">
    <property type="term" value="P:methylation"/>
    <property type="evidence" value="ECO:0007669"/>
    <property type="project" value="UniProtKB-KW"/>
</dbReference>
<dbReference type="PANTHER" id="PTHR43397:SF1">
    <property type="entry name" value="ERGOTHIONEINE BIOSYNTHESIS PROTEIN 1"/>
    <property type="match status" value="1"/>
</dbReference>
<evidence type="ECO:0000256" key="1">
    <source>
        <dbReference type="ARBA" id="ARBA00022603"/>
    </source>
</evidence>
<dbReference type="EMBL" id="LMTR01000040">
    <property type="protein sequence ID" value="KWT70041.1"/>
    <property type="molecule type" value="Genomic_DNA"/>
</dbReference>
<reference evidence="4 5" key="1">
    <citation type="submission" date="2015-10" db="EMBL/GenBank/DDBJ databases">
        <title>Transcriptomic analysis of a linuron degrading triple-species bacterial consortium.</title>
        <authorList>
            <person name="Albers P."/>
        </authorList>
    </citation>
    <scope>NUCLEOTIDE SEQUENCE [LARGE SCALE GENOMIC DNA]</scope>
    <source>
        <strain evidence="4 5">WDL6</strain>
    </source>
</reference>
<keyword evidence="5" id="KW-1185">Reference proteome</keyword>
<dbReference type="InterPro" id="IPR017804">
    <property type="entry name" value="MeTrfase_EgtD-like"/>
</dbReference>
<evidence type="ECO:0000256" key="2">
    <source>
        <dbReference type="ARBA" id="ARBA00022679"/>
    </source>
</evidence>
<accession>A0A109BJM7</accession>